<reference evidence="2 3" key="1">
    <citation type="submission" date="2017-07" db="EMBL/GenBank/DDBJ databases">
        <title>Phylogenetic study on the rhizospheric bacterium Ochrobactrum sp. A44.</title>
        <authorList>
            <person name="Krzyzanowska D.M."/>
            <person name="Ossowicki A."/>
            <person name="Rajewska M."/>
            <person name="Maciag T."/>
            <person name="Kaczynski Z."/>
            <person name="Czerwicka M."/>
            <person name="Jafra S."/>
        </authorList>
    </citation>
    <scope>NUCLEOTIDE SEQUENCE [LARGE SCALE GENOMIC DNA]</scope>
    <source>
        <strain evidence="2 3">A44</strain>
    </source>
</reference>
<name>A0A248UL08_9HYPH</name>
<feature type="compositionally biased region" description="Low complexity" evidence="1">
    <location>
        <begin position="389"/>
        <end position="405"/>
    </location>
</feature>
<evidence type="ECO:0000313" key="3">
    <source>
        <dbReference type="Proteomes" id="UP000215256"/>
    </source>
</evidence>
<dbReference type="InterPro" id="IPR036709">
    <property type="entry name" value="Autotransporte_beta_dom_sf"/>
</dbReference>
<proteinExistence type="predicted"/>
<dbReference type="InterPro" id="IPR014262">
    <property type="entry name" value="HAF_rpt"/>
</dbReference>
<dbReference type="KEGG" id="och:CES85_2565"/>
<organism evidence="2 3">
    <name type="scientific">Ochrobactrum quorumnocens</name>
    <dbReference type="NCBI Taxonomy" id="271865"/>
    <lineage>
        <taxon>Bacteria</taxon>
        <taxon>Pseudomonadati</taxon>
        <taxon>Pseudomonadota</taxon>
        <taxon>Alphaproteobacteria</taxon>
        <taxon>Hyphomicrobiales</taxon>
        <taxon>Brucellaceae</taxon>
        <taxon>Brucella/Ochrobactrum group</taxon>
        <taxon>Ochrobactrum</taxon>
    </lineage>
</organism>
<dbReference type="SUPFAM" id="SSF103515">
    <property type="entry name" value="Autotransporter"/>
    <property type="match status" value="1"/>
</dbReference>
<feature type="region of interest" description="Disordered" evidence="1">
    <location>
        <begin position="384"/>
        <end position="428"/>
    </location>
</feature>
<gene>
    <name evidence="2" type="ORF">CES85_2565</name>
</gene>
<accession>A0A248UL08</accession>
<dbReference type="OrthoDB" id="6848220at2"/>
<evidence type="ECO:0000313" key="2">
    <source>
        <dbReference type="EMBL" id="ASV87220.1"/>
    </source>
</evidence>
<dbReference type="Proteomes" id="UP000215256">
    <property type="component" value="Chromosome 1"/>
</dbReference>
<protein>
    <submittedName>
        <fullName evidence="2">Extracellular repeat protein, HAF family</fullName>
    </submittedName>
</protein>
<dbReference type="AlphaFoldDB" id="A0A248UL08"/>
<dbReference type="EMBL" id="CP022604">
    <property type="protein sequence ID" value="ASV87220.1"/>
    <property type="molecule type" value="Genomic_DNA"/>
</dbReference>
<dbReference type="SUPFAM" id="SSF69322">
    <property type="entry name" value="Tricorn protease domain 2"/>
    <property type="match status" value="1"/>
</dbReference>
<dbReference type="NCBIfam" id="TIGR02913">
    <property type="entry name" value="HAF_rpt"/>
    <property type="match status" value="7"/>
</dbReference>
<feature type="compositionally biased region" description="Polar residues" evidence="1">
    <location>
        <begin position="407"/>
        <end position="417"/>
    </location>
</feature>
<sequence length="570" mass="60155">MKKYNLFINSIILSFYGSQSWAETPVYEVHGSFGGIRADAVSISADGKVFGVRRQSSNDSFDKSFVITKDGISDIGSLSDSDEASLQAISANGLAAIGVSSASPLESHAFWWTHETGMHDIGTLGGNASYTTGVSANGTVVAGDSYLVGNTKTNAFRWTLQDGITGLGTLGGPSSFSHAISADGSTIVGYSTMATSETNAFRWTESTGMVSLQTLGGNNSTARGVSADGSVIVGASDTAASQQHAFRWTLETGMVDINTHTNVHESLANLVSYDGTVIVGSAIFNSSDNQAFRWTQETGMISLNSLGGGLSHALSMSDDGSAVVGYSYTDSMALRAFRWTASDGMIDLGTIGGNNAIAWDISNDGSVIAGTAETADGALHATLWKFPKPDTGTPPTEPETNPGTGYNPGSSPETPSGENPPAKEPETSPAVIDLDHTATTVFLLANNSFSAMEAQRLTLNKLQNFCDVERARQTCYSMFTDISGFGGQKDLLSGFTLGHGFTDNFSAGVTVAHSFWRDQPDGFDTGRDNFGGGLYAQWKDKTAIGDWYVRASLAANRYDTDITRPILPYT</sequence>
<evidence type="ECO:0000256" key="1">
    <source>
        <dbReference type="SAM" id="MobiDB-lite"/>
    </source>
</evidence>